<keyword evidence="2" id="KW-1185">Reference proteome</keyword>
<evidence type="ECO:0000313" key="1">
    <source>
        <dbReference type="EMBL" id="MBK1662683.1"/>
    </source>
</evidence>
<name>A0ABS1D7I4_9PROT</name>
<evidence type="ECO:0000313" key="2">
    <source>
        <dbReference type="Proteomes" id="UP000697995"/>
    </source>
</evidence>
<comment type="caution">
    <text evidence="1">The sequence shown here is derived from an EMBL/GenBank/DDBJ whole genome shotgun (WGS) entry which is preliminary data.</text>
</comment>
<dbReference type="EMBL" id="NRSG01000683">
    <property type="protein sequence ID" value="MBK1662683.1"/>
    <property type="molecule type" value="Genomic_DNA"/>
</dbReference>
<proteinExistence type="predicted"/>
<protein>
    <submittedName>
        <fullName evidence="1">Uncharacterized protein</fullName>
    </submittedName>
</protein>
<gene>
    <name evidence="1" type="ORF">CKO45_31405</name>
</gene>
<reference evidence="1 2" key="1">
    <citation type="journal article" date="2020" name="Microorganisms">
        <title>Osmotic Adaptation and Compatible Solute Biosynthesis of Phototrophic Bacteria as Revealed from Genome Analyses.</title>
        <authorList>
            <person name="Imhoff J.F."/>
            <person name="Rahn T."/>
            <person name="Kunzel S."/>
            <person name="Keller A."/>
            <person name="Neulinger S.C."/>
        </authorList>
    </citation>
    <scope>NUCLEOTIDE SEQUENCE [LARGE SCALE GENOMIC DNA]</scope>
    <source>
        <strain evidence="1 2">DSM 15382</strain>
    </source>
</reference>
<sequence length="506" mass="51937">RLGAAPVAGDPPHAGALLAALLGLPAAAEILAAQWPAGQAMLAAALPALASGLHWLRMPVLPDDAAHAAFALLGRGLDGDAPPPAATRLDLLRGMLGSPRFRRDVLHPLVDGLGPPQDGMAPGERRVVAAWLRHRFALHPSTPEEEAPGGAALLRRLAGLPAVAEALAARHGMLWADAAAALAGWAEGEAAGLAGGIDYVTGDRICGWARRGDGAPVALEVLCDGQVVGTVQAALARPDGAFGFRLAWDGRRILAEERAACILLRETGTGRPVGAPHALEVTPAAARPALQSLAAQIAEMRATLQRLEDRLPQVESFAAWPPELYAQFRRQHAVPPPPGAPALRVHVVLDGSAGTVRGLRRTLDSLQAQGLPGWTATLLAPPAALALARQAAAQDPRLGLRPAGAGAERMAVGEADADLVLLLPAGMLLDPAALGWFAWAAARAPGAVAFCADADEVEEPPRGPASHAAPVLRGALDEWSLAFADPGGALVCARPGPLAAALDRLG</sequence>
<accession>A0ABS1D7I4</accession>
<feature type="non-terminal residue" evidence="1">
    <location>
        <position position="506"/>
    </location>
</feature>
<organism evidence="1 2">
    <name type="scientific">Paracraurococcus ruber</name>
    <dbReference type="NCBI Taxonomy" id="77675"/>
    <lineage>
        <taxon>Bacteria</taxon>
        <taxon>Pseudomonadati</taxon>
        <taxon>Pseudomonadota</taxon>
        <taxon>Alphaproteobacteria</taxon>
        <taxon>Acetobacterales</taxon>
        <taxon>Roseomonadaceae</taxon>
        <taxon>Paracraurococcus</taxon>
    </lineage>
</organism>
<dbReference type="RefSeq" id="WP_200306901.1">
    <property type="nucleotide sequence ID" value="NZ_NRSG01000683.1"/>
</dbReference>
<dbReference type="Proteomes" id="UP000697995">
    <property type="component" value="Unassembled WGS sequence"/>
</dbReference>
<feature type="non-terminal residue" evidence="1">
    <location>
        <position position="1"/>
    </location>
</feature>